<dbReference type="GeneID" id="20809137"/>
<reference evidence="1" key="1">
    <citation type="submission" date="2013-12" db="EMBL/GenBank/DDBJ databases">
        <title>The Genome Sequence of Aphanomyces astaci APO3.</title>
        <authorList>
            <consortium name="The Broad Institute Genomics Platform"/>
            <person name="Russ C."/>
            <person name="Tyler B."/>
            <person name="van West P."/>
            <person name="Dieguez-Uribeondo J."/>
            <person name="Young S.K."/>
            <person name="Zeng Q."/>
            <person name="Gargeya S."/>
            <person name="Fitzgerald M."/>
            <person name="Abouelleil A."/>
            <person name="Alvarado L."/>
            <person name="Chapman S.B."/>
            <person name="Gainer-Dewar J."/>
            <person name="Goldberg J."/>
            <person name="Griggs A."/>
            <person name="Gujja S."/>
            <person name="Hansen M."/>
            <person name="Howarth C."/>
            <person name="Imamovic A."/>
            <person name="Ireland A."/>
            <person name="Larimer J."/>
            <person name="McCowan C."/>
            <person name="Murphy C."/>
            <person name="Pearson M."/>
            <person name="Poon T.W."/>
            <person name="Priest M."/>
            <person name="Roberts A."/>
            <person name="Saif S."/>
            <person name="Shea T."/>
            <person name="Sykes S."/>
            <person name="Wortman J."/>
            <person name="Nusbaum C."/>
            <person name="Birren B."/>
        </authorList>
    </citation>
    <scope>NUCLEOTIDE SEQUENCE [LARGE SCALE GENOMIC DNA]</scope>
    <source>
        <strain evidence="1">APO3</strain>
    </source>
</reference>
<name>W4GJS3_APHAT</name>
<dbReference type="EMBL" id="KI913127">
    <property type="protein sequence ID" value="ETV79942.1"/>
    <property type="molecule type" value="Genomic_DNA"/>
</dbReference>
<protein>
    <submittedName>
        <fullName evidence="1">Uncharacterized protein</fullName>
    </submittedName>
</protein>
<organism evidence="1">
    <name type="scientific">Aphanomyces astaci</name>
    <name type="common">Crayfish plague agent</name>
    <dbReference type="NCBI Taxonomy" id="112090"/>
    <lineage>
        <taxon>Eukaryota</taxon>
        <taxon>Sar</taxon>
        <taxon>Stramenopiles</taxon>
        <taxon>Oomycota</taxon>
        <taxon>Saprolegniomycetes</taxon>
        <taxon>Saprolegniales</taxon>
        <taxon>Verrucalvaceae</taxon>
        <taxon>Aphanomyces</taxon>
    </lineage>
</organism>
<sequence>MNDVVECLREFDAGGLHPNHNVVVARVDVIYVVRIYPQLLDAKGMWWLVALFGYGRRRSDRTVAVLLFELALVQVGFEPMVLAETVQQAVILDRADVQAHFVAIEALVVDEVFRV</sequence>
<accession>W4GJS3</accession>
<evidence type="ECO:0000313" key="1">
    <source>
        <dbReference type="EMBL" id="ETV79942.1"/>
    </source>
</evidence>
<dbReference type="AlphaFoldDB" id="W4GJS3"/>
<dbReference type="RefSeq" id="XP_009830878.1">
    <property type="nucleotide sequence ID" value="XM_009832576.1"/>
</dbReference>
<proteinExistence type="predicted"/>
<dbReference type="VEuPathDB" id="FungiDB:H257_07141"/>
<gene>
    <name evidence="1" type="ORF">H257_07141</name>
</gene>